<proteinExistence type="predicted"/>
<accession>A0AAC8Q3N3</accession>
<evidence type="ECO:0000256" key="1">
    <source>
        <dbReference type="SAM" id="MobiDB-lite"/>
    </source>
</evidence>
<feature type="region of interest" description="Disordered" evidence="1">
    <location>
        <begin position="17"/>
        <end position="71"/>
    </location>
</feature>
<name>A0AAC8Q3N3_9BACT</name>
<organism evidence="2 3">
    <name type="scientific">Archangium gephyra</name>
    <dbReference type="NCBI Taxonomy" id="48"/>
    <lineage>
        <taxon>Bacteria</taxon>
        <taxon>Pseudomonadati</taxon>
        <taxon>Myxococcota</taxon>
        <taxon>Myxococcia</taxon>
        <taxon>Myxococcales</taxon>
        <taxon>Cystobacterineae</taxon>
        <taxon>Archangiaceae</taxon>
        <taxon>Archangium</taxon>
    </lineage>
</organism>
<reference evidence="2 3" key="1">
    <citation type="submission" date="2015-05" db="EMBL/GenBank/DDBJ databases">
        <title>Genome assembly of Archangium gephyra DSM 2261.</title>
        <authorList>
            <person name="Sharma G."/>
            <person name="Subramanian S."/>
        </authorList>
    </citation>
    <scope>NUCLEOTIDE SEQUENCE [LARGE SCALE GENOMIC DNA]</scope>
    <source>
        <strain evidence="2 3">DSM 2261</strain>
    </source>
</reference>
<dbReference type="Proteomes" id="UP000035579">
    <property type="component" value="Chromosome"/>
</dbReference>
<sequence>MHGYDYSREKMRSWAEVGGPPTHGALRAPWRPNSKSFPRGHVAGAVPTFGGPWKPFGNHPGGFQKQAGTSNAASWKRWGGFGCPLDMGGGEAGE</sequence>
<dbReference type="AlphaFoldDB" id="A0AAC8Q3N3"/>
<dbReference type="EMBL" id="CP011509">
    <property type="protein sequence ID" value="AKI99918.1"/>
    <property type="molecule type" value="Genomic_DNA"/>
</dbReference>
<evidence type="ECO:0000313" key="2">
    <source>
        <dbReference type="EMBL" id="AKI99918.1"/>
    </source>
</evidence>
<protein>
    <submittedName>
        <fullName evidence="2">Uncharacterized protein</fullName>
    </submittedName>
</protein>
<gene>
    <name evidence="2" type="ORF">AA314_01545</name>
</gene>
<dbReference type="KEGG" id="age:AA314_01545"/>
<evidence type="ECO:0000313" key="3">
    <source>
        <dbReference type="Proteomes" id="UP000035579"/>
    </source>
</evidence>